<evidence type="ECO:0000259" key="2">
    <source>
        <dbReference type="PROSITE" id="PS51832"/>
    </source>
</evidence>
<keyword evidence="1" id="KW-0812">Transmembrane</keyword>
<feature type="transmembrane region" description="Helical" evidence="1">
    <location>
        <begin position="66"/>
        <end position="85"/>
    </location>
</feature>
<proteinExistence type="predicted"/>
<reference evidence="4" key="1">
    <citation type="submission" date="2016-10" db="EMBL/GenBank/DDBJ databases">
        <authorList>
            <person name="Varghese N."/>
            <person name="Submissions S."/>
        </authorList>
    </citation>
    <scope>NUCLEOTIDE SEQUENCE [LARGE SCALE GENOMIC DNA]</scope>
    <source>
        <strain evidence="4">XBD1002</strain>
    </source>
</reference>
<feature type="transmembrane region" description="Helical" evidence="1">
    <location>
        <begin position="173"/>
        <end position="194"/>
    </location>
</feature>
<dbReference type="Gene3D" id="1.10.3210.10">
    <property type="entry name" value="Hypothetical protein af1432"/>
    <property type="match status" value="1"/>
</dbReference>
<dbReference type="PANTHER" id="PTHR45228">
    <property type="entry name" value="CYCLIC DI-GMP PHOSPHODIESTERASE TM_0186-RELATED"/>
    <property type="match status" value="1"/>
</dbReference>
<feature type="transmembrane region" description="Helical" evidence="1">
    <location>
        <begin position="97"/>
        <end position="122"/>
    </location>
</feature>
<accession>A0A1I3MHW3</accession>
<dbReference type="SUPFAM" id="SSF109604">
    <property type="entry name" value="HD-domain/PDEase-like"/>
    <property type="match status" value="1"/>
</dbReference>
<keyword evidence="3" id="KW-0418">Kinase</keyword>
<sequence>MIYLKVYYISIFVFTLLLSVLYTVIYRKRFNPYITLIFFLIPLSTLGYTFQYLATETREAIVGIKITYVGGCFLSLFMVYTIFELSDINLKKLYRNLLFFFTLASFLSSLTIGYSPVFYKSITGEISHGIFTLVKTYGPLHTVYYVQIISYLIISLSVIFYSVRKRPGVSYKVLRLLFLCEFLSIATFFLNRLIPTEINLMPLSYALNGITILMVVRRIALSDVTGTVIESYALNGETGFVSFDDSFNYLGSNSMARKIMPELNDLKVDKSASSNPEVRDGILKHIKEYIINEQKNIYFKPFEDKIYQIEINRMYDGHHRTGYILYISDDTKDQKYISLLNGFNDKLRDEVTQKTQNLINMHNNLILGMATMVESRDNSTGGHIKRTSEVVSILINEILKDKAPDALKLEADFCYNIIKAAPMHDLGKIAVDDAVLRKPGRFTDEEFEIMKTHAAEGARIVHEILKGTDDITFHLLAENVAHYHHERWDGSGYPEGLKGEEIPLEARIMAIADVYDALVSKRVYKEAMSFEKADSIMMESFGKHFDKKLEKYYVAARPQLEAYYSSEE</sequence>
<evidence type="ECO:0000256" key="1">
    <source>
        <dbReference type="SAM" id="Phobius"/>
    </source>
</evidence>
<evidence type="ECO:0000313" key="3">
    <source>
        <dbReference type="EMBL" id="SFI96589.1"/>
    </source>
</evidence>
<dbReference type="Pfam" id="PF13487">
    <property type="entry name" value="HD_5"/>
    <property type="match status" value="1"/>
</dbReference>
<feature type="domain" description="HD-GYP" evidence="2">
    <location>
        <begin position="358"/>
        <end position="568"/>
    </location>
</feature>
<dbReference type="GO" id="GO:0016301">
    <property type="term" value="F:kinase activity"/>
    <property type="evidence" value="ECO:0007669"/>
    <property type="project" value="UniProtKB-KW"/>
</dbReference>
<dbReference type="PROSITE" id="PS51832">
    <property type="entry name" value="HD_GYP"/>
    <property type="match status" value="1"/>
</dbReference>
<dbReference type="RefSeq" id="WP_074932943.1">
    <property type="nucleotide sequence ID" value="NZ_FORI01000009.1"/>
</dbReference>
<feature type="transmembrane region" description="Helical" evidence="1">
    <location>
        <begin position="33"/>
        <end position="54"/>
    </location>
</feature>
<dbReference type="EMBL" id="FORI01000009">
    <property type="protein sequence ID" value="SFI96589.1"/>
    <property type="molecule type" value="Genomic_DNA"/>
</dbReference>
<dbReference type="InterPro" id="IPR031621">
    <property type="entry name" value="HisKA_7TM"/>
</dbReference>
<feature type="transmembrane region" description="Helical" evidence="1">
    <location>
        <begin position="6"/>
        <end position="26"/>
    </location>
</feature>
<protein>
    <submittedName>
        <fullName evidence="3">N-terminal 7TM region of histidine kinase</fullName>
    </submittedName>
</protein>
<gene>
    <name evidence="3" type="ORF">SAMN04487775_10949</name>
</gene>
<dbReference type="SMART" id="SM00471">
    <property type="entry name" value="HDc"/>
    <property type="match status" value="1"/>
</dbReference>
<dbReference type="Pfam" id="PF16927">
    <property type="entry name" value="HisKA_7TM"/>
    <property type="match status" value="1"/>
</dbReference>
<dbReference type="PANTHER" id="PTHR45228:SF5">
    <property type="entry name" value="CYCLIC DI-GMP PHOSPHODIESTERASE VC_1348-RELATED"/>
    <property type="match status" value="1"/>
</dbReference>
<feature type="transmembrane region" description="Helical" evidence="1">
    <location>
        <begin position="142"/>
        <end position="161"/>
    </location>
</feature>
<organism evidence="3 4">
    <name type="scientific">Treponema bryantii</name>
    <dbReference type="NCBI Taxonomy" id="163"/>
    <lineage>
        <taxon>Bacteria</taxon>
        <taxon>Pseudomonadati</taxon>
        <taxon>Spirochaetota</taxon>
        <taxon>Spirochaetia</taxon>
        <taxon>Spirochaetales</taxon>
        <taxon>Treponemataceae</taxon>
        <taxon>Treponema</taxon>
    </lineage>
</organism>
<dbReference type="InterPro" id="IPR052020">
    <property type="entry name" value="Cyclic_di-GMP/3'3'-cGAMP_PDE"/>
</dbReference>
<keyword evidence="4" id="KW-1185">Reference proteome</keyword>
<dbReference type="InterPro" id="IPR003607">
    <property type="entry name" value="HD/PDEase_dom"/>
</dbReference>
<dbReference type="Proteomes" id="UP000182737">
    <property type="component" value="Unassembled WGS sequence"/>
</dbReference>
<keyword evidence="3" id="KW-0808">Transferase</keyword>
<keyword evidence="1" id="KW-1133">Transmembrane helix</keyword>
<dbReference type="OrthoDB" id="9781505at2"/>
<evidence type="ECO:0000313" key="4">
    <source>
        <dbReference type="Proteomes" id="UP000182737"/>
    </source>
</evidence>
<name>A0A1I3MHW3_9SPIR</name>
<dbReference type="CDD" id="cd00077">
    <property type="entry name" value="HDc"/>
    <property type="match status" value="1"/>
</dbReference>
<keyword evidence="1" id="KW-0472">Membrane</keyword>
<dbReference type="InterPro" id="IPR037522">
    <property type="entry name" value="HD_GYP_dom"/>
</dbReference>
<dbReference type="AlphaFoldDB" id="A0A1I3MHW3"/>